<name>A0A8S5LCK8_9CAUD</name>
<proteinExistence type="predicted"/>
<evidence type="ECO:0008006" key="2">
    <source>
        <dbReference type="Google" id="ProtNLM"/>
    </source>
</evidence>
<organism evidence="1">
    <name type="scientific">Siphoviridae sp. ctYKh4</name>
    <dbReference type="NCBI Taxonomy" id="2823586"/>
    <lineage>
        <taxon>Viruses</taxon>
        <taxon>Duplodnaviria</taxon>
        <taxon>Heunggongvirae</taxon>
        <taxon>Uroviricota</taxon>
        <taxon>Caudoviricetes</taxon>
    </lineage>
</organism>
<dbReference type="Pfam" id="PF05037">
    <property type="entry name" value="DUF669"/>
    <property type="match status" value="1"/>
</dbReference>
<sequence>MAQDMFSRWDKEIDTEGLQKDVAEAAANGGGGNYKEVPHGNYEVAVQQMELKASKKGDPMVSIWFKIVSDGEYKGSMIFYNQVITQGFQIHNCNEMLRKMVEEMGADMPVVEFKTYKQYSELLMDIYEAVADNFEYALKYTANKKNKDFSDFEITEVFVLE</sequence>
<dbReference type="InterPro" id="IPR007731">
    <property type="entry name" value="DUF669"/>
</dbReference>
<evidence type="ECO:0000313" key="1">
    <source>
        <dbReference type="EMBL" id="DAD67671.1"/>
    </source>
</evidence>
<reference evidence="1" key="1">
    <citation type="journal article" date="2021" name="Proc. Natl. Acad. Sci. U.S.A.">
        <title>A Catalog of Tens of Thousands of Viruses from Human Metagenomes Reveals Hidden Associations with Chronic Diseases.</title>
        <authorList>
            <person name="Tisza M.J."/>
            <person name="Buck C.B."/>
        </authorList>
    </citation>
    <scope>NUCLEOTIDE SEQUENCE</scope>
    <source>
        <strain evidence="1">CtYKh4</strain>
    </source>
</reference>
<dbReference type="EMBL" id="BK014682">
    <property type="protein sequence ID" value="DAD67671.1"/>
    <property type="molecule type" value="Genomic_DNA"/>
</dbReference>
<accession>A0A8S5LCK8</accession>
<protein>
    <recommendedName>
        <fullName evidence="2">DUF669 domain-containing protein</fullName>
    </recommendedName>
</protein>